<keyword evidence="1" id="KW-0812">Transmembrane</keyword>
<comment type="caution">
    <text evidence="2">The sequence shown here is derived from an EMBL/GenBank/DDBJ whole genome shotgun (WGS) entry which is preliminary data.</text>
</comment>
<reference evidence="2" key="1">
    <citation type="journal article" date="2014" name="Int. J. Syst. Evol. Microbiol.">
        <title>Complete genome sequence of Corynebacterium casei LMG S-19264T (=DSM 44701T), isolated from a smear-ripened cheese.</title>
        <authorList>
            <consortium name="US DOE Joint Genome Institute (JGI-PGF)"/>
            <person name="Walter F."/>
            <person name="Albersmeier A."/>
            <person name="Kalinowski J."/>
            <person name="Ruckert C."/>
        </authorList>
    </citation>
    <scope>NUCLEOTIDE SEQUENCE</scope>
    <source>
        <strain evidence="2">JCM 4646</strain>
    </source>
</reference>
<dbReference type="AlphaFoldDB" id="A0A919D9U1"/>
<evidence type="ECO:0000313" key="3">
    <source>
        <dbReference type="Proteomes" id="UP000617734"/>
    </source>
</evidence>
<accession>A0A919D9U1</accession>
<keyword evidence="3" id="KW-1185">Reference proteome</keyword>
<reference evidence="2" key="2">
    <citation type="submission" date="2020-09" db="EMBL/GenBank/DDBJ databases">
        <authorList>
            <person name="Sun Q."/>
            <person name="Ohkuma M."/>
        </authorList>
    </citation>
    <scope>NUCLEOTIDE SEQUENCE</scope>
    <source>
        <strain evidence="2">JCM 4646</strain>
    </source>
</reference>
<sequence length="146" mass="15167">MSGSQAAGVLAGPLFVLFALGTSLPNIEARFDFSGAHPVRATVVSADYRHSARGTRALGIVLAAPETLVLDDLPSAPDDLDVGSTVTALTGSGRPGHAVLPSQLRWSVLAFPAFMALCGVLMTFAGVDAVRRLPRSPSGADPERWD</sequence>
<evidence type="ECO:0000256" key="1">
    <source>
        <dbReference type="SAM" id="Phobius"/>
    </source>
</evidence>
<gene>
    <name evidence="2" type="ORF">GCM10018781_75380</name>
</gene>
<dbReference type="EMBL" id="BNBO01000078">
    <property type="protein sequence ID" value="GHE24749.1"/>
    <property type="molecule type" value="Genomic_DNA"/>
</dbReference>
<name>A0A919D9U1_9ACTN</name>
<protein>
    <recommendedName>
        <fullName evidence="4">DUF3592 domain-containing protein</fullName>
    </recommendedName>
</protein>
<organism evidence="2 3">
    <name type="scientific">Kitasatospora indigofera</name>
    <dbReference type="NCBI Taxonomy" id="67307"/>
    <lineage>
        <taxon>Bacteria</taxon>
        <taxon>Bacillati</taxon>
        <taxon>Actinomycetota</taxon>
        <taxon>Actinomycetes</taxon>
        <taxon>Kitasatosporales</taxon>
        <taxon>Streptomycetaceae</taxon>
        <taxon>Kitasatospora</taxon>
    </lineage>
</organism>
<feature type="transmembrane region" description="Helical" evidence="1">
    <location>
        <begin position="106"/>
        <end position="127"/>
    </location>
</feature>
<dbReference type="Proteomes" id="UP000617734">
    <property type="component" value="Unassembled WGS sequence"/>
</dbReference>
<dbReference type="GeneID" id="95357765"/>
<keyword evidence="1" id="KW-0472">Membrane</keyword>
<dbReference type="RefSeq" id="WP_190215428.1">
    <property type="nucleotide sequence ID" value="NZ_BNBO01000078.1"/>
</dbReference>
<evidence type="ECO:0008006" key="4">
    <source>
        <dbReference type="Google" id="ProtNLM"/>
    </source>
</evidence>
<proteinExistence type="predicted"/>
<evidence type="ECO:0000313" key="2">
    <source>
        <dbReference type="EMBL" id="GHE24749.1"/>
    </source>
</evidence>
<keyword evidence="1" id="KW-1133">Transmembrane helix</keyword>